<dbReference type="Pfam" id="PF00017">
    <property type="entry name" value="SH2"/>
    <property type="match status" value="1"/>
</dbReference>
<evidence type="ECO:0000259" key="15">
    <source>
        <dbReference type="PROSITE" id="PS50002"/>
    </source>
</evidence>
<dbReference type="GO" id="GO:0035591">
    <property type="term" value="F:signaling adaptor activity"/>
    <property type="evidence" value="ECO:0007669"/>
    <property type="project" value="TreeGrafter"/>
</dbReference>
<dbReference type="PANTHER" id="PTHR19969">
    <property type="entry name" value="SH2-SH3 ADAPTOR PROTEIN-RELATED"/>
    <property type="match status" value="1"/>
</dbReference>
<dbReference type="FunFam" id="2.30.30.40:FF:000061">
    <property type="entry name" value="Cytoplasmic protein"/>
    <property type="match status" value="1"/>
</dbReference>
<keyword evidence="17" id="KW-1185">Reference proteome</keyword>
<dbReference type="GO" id="GO:0010557">
    <property type="term" value="P:positive regulation of macromolecule biosynthetic process"/>
    <property type="evidence" value="ECO:0007669"/>
    <property type="project" value="UniProtKB-ARBA"/>
</dbReference>
<evidence type="ECO:0000256" key="13">
    <source>
        <dbReference type="SAM" id="MobiDB-lite"/>
    </source>
</evidence>
<evidence type="ECO:0000256" key="6">
    <source>
        <dbReference type="ARBA" id="ARBA00022845"/>
    </source>
</evidence>
<dbReference type="GO" id="GO:0016477">
    <property type="term" value="P:cell migration"/>
    <property type="evidence" value="ECO:0007669"/>
    <property type="project" value="TreeGrafter"/>
</dbReference>
<dbReference type="InterPro" id="IPR036028">
    <property type="entry name" value="SH3-like_dom_sf"/>
</dbReference>
<dbReference type="Proteomes" id="UP001178508">
    <property type="component" value="Chromosome 18"/>
</dbReference>
<dbReference type="GO" id="GO:0006357">
    <property type="term" value="P:regulation of transcription by RNA polymerase II"/>
    <property type="evidence" value="ECO:0007669"/>
    <property type="project" value="UniProtKB-ARBA"/>
</dbReference>
<keyword evidence="1 12" id="KW-0728">SH3 domain</keyword>
<keyword evidence="9" id="KW-0449">Lipoprotein</keyword>
<evidence type="ECO:0000256" key="3">
    <source>
        <dbReference type="ARBA" id="ARBA00022553"/>
    </source>
</evidence>
<sequence>MTEEVIVVAKWDYTAQQDQELDIRKNERLFLLDDSKTWWRVRNTANQTGYVPSNYVERKNSLKKGSLVKNIKDTLGLGKTKRKTSARDASPTPSSDTEYPSNGCGGGGGGGAAERIYDLNIPAVVKFAYTPERDDELTLVKGSKVTVMEKCSDGWWRGSQAGRVGWFPSNYVQEDLGGADERGDGDSSLGYSGGSPGTLLANGRAGGGVLHLVQTLYPFSSVTEEELNFEKGEVMEVVEKPENDPEWWRCKNSRGMVGLVPKNYVMVLDERPSLPSSTSSSPQNRFVAPARSGKFAGRDWYYGNITRLQAESILNERGEEGDFLIRDSESSPNDFSVSLKAVGKNKHFKVQQMDGVFCIGQRRFSSMDELVEHYKKAPIFTSEHGEKLYLVKALL</sequence>
<feature type="domain" description="SH2" evidence="14">
    <location>
        <begin position="300"/>
        <end position="394"/>
    </location>
</feature>
<dbReference type="FunFam" id="2.30.30.40:FF:000110">
    <property type="entry name" value="Cytoplasmic protein"/>
    <property type="match status" value="1"/>
</dbReference>
<keyword evidence="5 10" id="KW-0256">Endoplasmic reticulum</keyword>
<feature type="domain" description="SH3" evidence="15">
    <location>
        <begin position="2"/>
        <end position="61"/>
    </location>
</feature>
<comment type="subcellular location">
    <subcellularLocation>
        <location evidence="10">Cytoplasm</location>
    </subcellularLocation>
    <subcellularLocation>
        <location evidence="10">Endoplasmic reticulum</location>
    </subcellularLocation>
</comment>
<organism evidence="16 17">
    <name type="scientific">Xyrichtys novacula</name>
    <name type="common">Pearly razorfish</name>
    <name type="synonym">Hemipteronotus novacula</name>
    <dbReference type="NCBI Taxonomy" id="13765"/>
    <lineage>
        <taxon>Eukaryota</taxon>
        <taxon>Metazoa</taxon>
        <taxon>Chordata</taxon>
        <taxon>Craniata</taxon>
        <taxon>Vertebrata</taxon>
        <taxon>Euteleostomi</taxon>
        <taxon>Actinopterygii</taxon>
        <taxon>Neopterygii</taxon>
        <taxon>Teleostei</taxon>
        <taxon>Neoteleostei</taxon>
        <taxon>Acanthomorphata</taxon>
        <taxon>Eupercaria</taxon>
        <taxon>Labriformes</taxon>
        <taxon>Labridae</taxon>
        <taxon>Xyrichtys</taxon>
    </lineage>
</organism>
<dbReference type="PANTHER" id="PTHR19969:SF12">
    <property type="entry name" value="CYTOPLASMIC PROTEIN NCK2"/>
    <property type="match status" value="1"/>
</dbReference>
<dbReference type="SMART" id="SM00326">
    <property type="entry name" value="SH3"/>
    <property type="match status" value="3"/>
</dbReference>
<dbReference type="FunFam" id="2.30.30.40:FF:000126">
    <property type="entry name" value="Cytoplasmic protein"/>
    <property type="match status" value="1"/>
</dbReference>
<keyword evidence="8 11" id="KW-0727">SH2 domain</keyword>
<dbReference type="GO" id="GO:0005783">
    <property type="term" value="C:endoplasmic reticulum"/>
    <property type="evidence" value="ECO:0007669"/>
    <property type="project" value="UniProtKB-SubCell"/>
</dbReference>
<dbReference type="CDD" id="cd11766">
    <property type="entry name" value="SH3_Nck_2"/>
    <property type="match status" value="1"/>
</dbReference>
<keyword evidence="7" id="KW-0007">Acetylation</keyword>
<dbReference type="PIRSF" id="PIRSF037874">
    <property type="entry name" value="Cytoplasmic_NCK"/>
    <property type="match status" value="1"/>
</dbReference>
<dbReference type="InterPro" id="IPR036860">
    <property type="entry name" value="SH2_dom_sf"/>
</dbReference>
<dbReference type="InterPro" id="IPR000980">
    <property type="entry name" value="SH2"/>
</dbReference>
<dbReference type="SUPFAM" id="SSF50044">
    <property type="entry name" value="SH3-domain"/>
    <property type="match status" value="3"/>
</dbReference>
<name>A0AAV1H299_XYRNO</name>
<dbReference type="PROSITE" id="PS50001">
    <property type="entry name" value="SH2"/>
    <property type="match status" value="1"/>
</dbReference>
<evidence type="ECO:0000256" key="9">
    <source>
        <dbReference type="ARBA" id="ARBA00023288"/>
    </source>
</evidence>
<evidence type="ECO:0000256" key="4">
    <source>
        <dbReference type="ARBA" id="ARBA00022737"/>
    </source>
</evidence>
<evidence type="ECO:0000313" key="16">
    <source>
        <dbReference type="EMBL" id="CAJ1079645.1"/>
    </source>
</evidence>
<evidence type="ECO:0000256" key="8">
    <source>
        <dbReference type="ARBA" id="ARBA00022999"/>
    </source>
</evidence>
<reference evidence="16" key="1">
    <citation type="submission" date="2023-08" db="EMBL/GenBank/DDBJ databases">
        <authorList>
            <person name="Alioto T."/>
            <person name="Alioto T."/>
            <person name="Gomez Garrido J."/>
        </authorList>
    </citation>
    <scope>NUCLEOTIDE SEQUENCE</scope>
</reference>
<evidence type="ECO:0000313" key="17">
    <source>
        <dbReference type="Proteomes" id="UP001178508"/>
    </source>
</evidence>
<dbReference type="InterPro" id="IPR017304">
    <property type="entry name" value="NCK"/>
</dbReference>
<dbReference type="GO" id="GO:0048013">
    <property type="term" value="P:ephrin receptor signaling pathway"/>
    <property type="evidence" value="ECO:0007669"/>
    <property type="project" value="TreeGrafter"/>
</dbReference>
<dbReference type="Gene3D" id="2.30.30.40">
    <property type="entry name" value="SH3 Domains"/>
    <property type="match status" value="3"/>
</dbReference>
<dbReference type="PROSITE" id="PS50002">
    <property type="entry name" value="SH3"/>
    <property type="match status" value="3"/>
</dbReference>
<proteinExistence type="predicted"/>
<evidence type="ECO:0000256" key="1">
    <source>
        <dbReference type="ARBA" id="ARBA00022443"/>
    </source>
</evidence>
<evidence type="ECO:0000256" key="10">
    <source>
        <dbReference type="PIRNR" id="PIRNR037874"/>
    </source>
</evidence>
<evidence type="ECO:0000256" key="5">
    <source>
        <dbReference type="ARBA" id="ARBA00022824"/>
    </source>
</evidence>
<dbReference type="Pfam" id="PF14604">
    <property type="entry name" value="SH3_9"/>
    <property type="match status" value="1"/>
</dbReference>
<dbReference type="GO" id="GO:0030838">
    <property type="term" value="P:positive regulation of actin filament polymerization"/>
    <property type="evidence" value="ECO:0007669"/>
    <property type="project" value="UniProtKB-UniRule"/>
</dbReference>
<evidence type="ECO:0000256" key="7">
    <source>
        <dbReference type="ARBA" id="ARBA00022990"/>
    </source>
</evidence>
<dbReference type="PRINTS" id="PR00452">
    <property type="entry name" value="SH3DOMAIN"/>
</dbReference>
<evidence type="ECO:0000256" key="11">
    <source>
        <dbReference type="PROSITE-ProRule" id="PRU00191"/>
    </source>
</evidence>
<dbReference type="InterPro" id="IPR051184">
    <property type="entry name" value="Tyrosine-phos_adapter"/>
</dbReference>
<keyword evidence="3" id="KW-0597">Phosphoprotein</keyword>
<evidence type="ECO:0000256" key="12">
    <source>
        <dbReference type="PROSITE-ProRule" id="PRU00192"/>
    </source>
</evidence>
<feature type="domain" description="SH3" evidence="15">
    <location>
        <begin position="208"/>
        <end position="270"/>
    </location>
</feature>
<feature type="compositionally biased region" description="Polar residues" evidence="13">
    <location>
        <begin position="91"/>
        <end position="100"/>
    </location>
</feature>
<dbReference type="PRINTS" id="PR00401">
    <property type="entry name" value="SH2DOMAIN"/>
</dbReference>
<dbReference type="InterPro" id="IPR035561">
    <property type="entry name" value="Nck2_SH3_3"/>
</dbReference>
<dbReference type="CDD" id="cd11903">
    <property type="entry name" value="SH3_Nck2_3"/>
    <property type="match status" value="1"/>
</dbReference>
<protein>
    <recommendedName>
        <fullName evidence="10">Cytoplasmic protein</fullName>
    </recommendedName>
</protein>
<dbReference type="AlphaFoldDB" id="A0AAV1H299"/>
<feature type="domain" description="SH3" evidence="15">
    <location>
        <begin position="118"/>
        <end position="177"/>
    </location>
</feature>
<gene>
    <name evidence="16" type="ORF">XNOV1_A027343</name>
</gene>
<dbReference type="EMBL" id="OY660881">
    <property type="protein sequence ID" value="CAJ1079645.1"/>
    <property type="molecule type" value="Genomic_DNA"/>
</dbReference>
<evidence type="ECO:0000259" key="14">
    <source>
        <dbReference type="PROSITE" id="PS50001"/>
    </source>
</evidence>
<dbReference type="GO" id="GO:0005829">
    <property type="term" value="C:cytosol"/>
    <property type="evidence" value="ECO:0007669"/>
    <property type="project" value="UniProtKB-UniRule"/>
</dbReference>
<dbReference type="InterPro" id="IPR035559">
    <property type="entry name" value="Nck2_SH3_1"/>
</dbReference>
<dbReference type="SUPFAM" id="SSF55550">
    <property type="entry name" value="SH2 domain"/>
    <property type="match status" value="1"/>
</dbReference>
<keyword evidence="6 10" id="KW-0810">Translation regulation</keyword>
<accession>A0AAV1H299</accession>
<keyword evidence="4" id="KW-0677">Repeat</keyword>
<dbReference type="FunFam" id="3.30.505.10:FF:000027">
    <property type="entry name" value="Cytoplasmic protein nck1"/>
    <property type="match status" value="1"/>
</dbReference>
<dbReference type="CDD" id="cd11899">
    <property type="entry name" value="SH3_Nck2_1"/>
    <property type="match status" value="1"/>
</dbReference>
<dbReference type="Pfam" id="PF00018">
    <property type="entry name" value="SH3_1"/>
    <property type="match status" value="2"/>
</dbReference>
<dbReference type="GO" id="GO:0006417">
    <property type="term" value="P:regulation of translation"/>
    <property type="evidence" value="ECO:0007669"/>
    <property type="project" value="UniProtKB-KW"/>
</dbReference>
<feature type="region of interest" description="Disordered" evidence="13">
    <location>
        <begin position="79"/>
        <end position="107"/>
    </location>
</feature>
<dbReference type="InterPro" id="IPR001452">
    <property type="entry name" value="SH3_domain"/>
</dbReference>
<evidence type="ECO:0000256" key="2">
    <source>
        <dbReference type="ARBA" id="ARBA00022490"/>
    </source>
</evidence>
<dbReference type="Gene3D" id="3.30.505.10">
    <property type="entry name" value="SH2 domain"/>
    <property type="match status" value="1"/>
</dbReference>
<dbReference type="GO" id="GO:0030971">
    <property type="term" value="F:receptor tyrosine kinase binding"/>
    <property type="evidence" value="ECO:0007669"/>
    <property type="project" value="TreeGrafter"/>
</dbReference>
<keyword evidence="2 10" id="KW-0963">Cytoplasm</keyword>
<dbReference type="SMART" id="SM00252">
    <property type="entry name" value="SH2"/>
    <property type="match status" value="1"/>
</dbReference>